<keyword evidence="1" id="KW-1133">Transmembrane helix</keyword>
<dbReference type="EMBL" id="UGVN01000001">
    <property type="protein sequence ID" value="SUE37549.1"/>
    <property type="molecule type" value="Genomic_DNA"/>
</dbReference>
<dbReference type="GeneID" id="99635213"/>
<gene>
    <name evidence="2" type="ORF">NCTC13291_00188</name>
</gene>
<accession>A0A379MUJ4</accession>
<evidence type="ECO:0000313" key="2">
    <source>
        <dbReference type="EMBL" id="SUE37549.1"/>
    </source>
</evidence>
<name>A0A379MUJ4_9PROT</name>
<keyword evidence="1" id="KW-0472">Membrane</keyword>
<dbReference type="AlphaFoldDB" id="A0A379MUJ4"/>
<keyword evidence="1" id="KW-0812">Transmembrane</keyword>
<feature type="transmembrane region" description="Helical" evidence="1">
    <location>
        <begin position="24"/>
        <end position="45"/>
    </location>
</feature>
<reference evidence="2 3" key="1">
    <citation type="submission" date="2018-06" db="EMBL/GenBank/DDBJ databases">
        <authorList>
            <consortium name="Pathogen Informatics"/>
            <person name="Doyle S."/>
        </authorList>
    </citation>
    <scope>NUCLEOTIDE SEQUENCE [LARGE SCALE GENOMIC DNA]</scope>
    <source>
        <strain evidence="2 3">NCTC13291</strain>
    </source>
</reference>
<proteinExistence type="predicted"/>
<protein>
    <submittedName>
        <fullName evidence="2">Uncharacterized protein</fullName>
    </submittedName>
</protein>
<evidence type="ECO:0000313" key="3">
    <source>
        <dbReference type="Proteomes" id="UP000254919"/>
    </source>
</evidence>
<sequence>MAQPLPPCVSATRRRPLPLVFQEAVMAGLLGLLASWGLAELALMIQGY</sequence>
<organism evidence="2 3">
    <name type="scientific">Roseomonas mucosa</name>
    <dbReference type="NCBI Taxonomy" id="207340"/>
    <lineage>
        <taxon>Bacteria</taxon>
        <taxon>Pseudomonadati</taxon>
        <taxon>Pseudomonadota</taxon>
        <taxon>Alphaproteobacteria</taxon>
        <taxon>Acetobacterales</taxon>
        <taxon>Roseomonadaceae</taxon>
        <taxon>Roseomonas</taxon>
    </lineage>
</organism>
<dbReference type="RefSeq" id="WP_019459385.1">
    <property type="nucleotide sequence ID" value="NZ_AP031462.1"/>
</dbReference>
<evidence type="ECO:0000256" key="1">
    <source>
        <dbReference type="SAM" id="Phobius"/>
    </source>
</evidence>
<dbReference type="Proteomes" id="UP000254919">
    <property type="component" value="Unassembled WGS sequence"/>
</dbReference>